<dbReference type="eggNOG" id="ENOG5032X19">
    <property type="taxonomic scope" value="Bacteria"/>
</dbReference>
<dbReference type="InterPro" id="IPR021834">
    <property type="entry name" value="DUF3426"/>
</dbReference>
<proteinExistence type="predicted"/>
<accession>E7RYE4</accession>
<dbReference type="Proteomes" id="UP000011021">
    <property type="component" value="Unassembled WGS sequence"/>
</dbReference>
<dbReference type="Pfam" id="PF13719">
    <property type="entry name" value="Zn_ribbon_5"/>
    <property type="match status" value="1"/>
</dbReference>
<feature type="compositionally biased region" description="Basic and acidic residues" evidence="1">
    <location>
        <begin position="135"/>
        <end position="144"/>
    </location>
</feature>
<feature type="region of interest" description="Disordered" evidence="1">
    <location>
        <begin position="246"/>
        <end position="294"/>
    </location>
</feature>
<feature type="compositionally biased region" description="Basic and acidic residues" evidence="1">
    <location>
        <begin position="248"/>
        <end position="262"/>
    </location>
</feature>
<gene>
    <name evidence="3" type="ORF">HMPREF0551_1708</name>
</gene>
<reference evidence="3 4" key="1">
    <citation type="submission" date="2010-12" db="EMBL/GenBank/DDBJ databases">
        <authorList>
            <person name="Muzny D."/>
            <person name="Qin X."/>
            <person name="Deng J."/>
            <person name="Jiang H."/>
            <person name="Liu Y."/>
            <person name="Qu J."/>
            <person name="Song X.-Z."/>
            <person name="Zhang L."/>
            <person name="Thornton R."/>
            <person name="Coyle M."/>
            <person name="Francisco L."/>
            <person name="Jackson L."/>
            <person name="Javaid M."/>
            <person name="Korchina V."/>
            <person name="Kovar C."/>
            <person name="Mata R."/>
            <person name="Mathew T."/>
            <person name="Ngo R."/>
            <person name="Nguyen L."/>
            <person name="Nguyen N."/>
            <person name="Okwuonu G."/>
            <person name="Ongeri F."/>
            <person name="Pham C."/>
            <person name="Simmons D."/>
            <person name="Wilczek-Boney K."/>
            <person name="Hale W."/>
            <person name="Jakkamsetti A."/>
            <person name="Pham P."/>
            <person name="Ruth R."/>
            <person name="San Lucas F."/>
            <person name="Warren J."/>
            <person name="Zhang J."/>
            <person name="Zhao Z."/>
            <person name="Zhou C."/>
            <person name="Zhu D."/>
            <person name="Lee S."/>
            <person name="Bess C."/>
            <person name="Blankenburg K."/>
            <person name="Forbes L."/>
            <person name="Fu Q."/>
            <person name="Gubbala S."/>
            <person name="Hirani K."/>
            <person name="Jayaseelan J.C."/>
            <person name="Lara F."/>
            <person name="Munidasa M."/>
            <person name="Palculict T."/>
            <person name="Patil S."/>
            <person name="Pu L.-L."/>
            <person name="Saada N."/>
            <person name="Tang L."/>
            <person name="Weissenberger G."/>
            <person name="Zhu Y."/>
            <person name="Hemphill L."/>
            <person name="Shang Y."/>
            <person name="Youmans B."/>
            <person name="Ayvaz T."/>
            <person name="Ross M."/>
            <person name="Santibanez J."/>
            <person name="Aqrawi P."/>
            <person name="Gross S."/>
            <person name="Joshi V."/>
            <person name="Fowler G."/>
            <person name="Nazareth L."/>
            <person name="Reid J."/>
            <person name="Worley K."/>
            <person name="Petrosino J."/>
            <person name="Highlander S."/>
            <person name="Gibbs R."/>
        </authorList>
    </citation>
    <scope>NUCLEOTIDE SEQUENCE [LARGE SCALE GENOMIC DNA]</scope>
    <source>
        <strain evidence="3 4">ATCC 51599</strain>
    </source>
</reference>
<feature type="compositionally biased region" description="Low complexity" evidence="1">
    <location>
        <begin position="74"/>
        <end position="84"/>
    </location>
</feature>
<organism evidence="3 4">
    <name type="scientific">Lautropia mirabilis ATCC 51599</name>
    <dbReference type="NCBI Taxonomy" id="887898"/>
    <lineage>
        <taxon>Bacteria</taxon>
        <taxon>Pseudomonadati</taxon>
        <taxon>Pseudomonadota</taxon>
        <taxon>Betaproteobacteria</taxon>
        <taxon>Burkholderiales</taxon>
        <taxon>Burkholderiaceae</taxon>
        <taxon>Lautropia</taxon>
    </lineage>
</organism>
<comment type="caution">
    <text evidence="3">The sequence shown here is derived from an EMBL/GenBank/DDBJ whole genome shotgun (WGS) entry which is preliminary data.</text>
</comment>
<protein>
    <submittedName>
        <fullName evidence="3">MJ0042 family finger-like domain protein</fullName>
    </submittedName>
</protein>
<dbReference type="RefSeq" id="WP_005674034.1">
    <property type="nucleotide sequence ID" value="NZ_CP146288.1"/>
</dbReference>
<evidence type="ECO:0000313" key="3">
    <source>
        <dbReference type="EMBL" id="EFV94548.1"/>
    </source>
</evidence>
<dbReference type="Pfam" id="PF11906">
    <property type="entry name" value="DUF3426"/>
    <property type="match status" value="1"/>
</dbReference>
<feature type="domain" description="Zinc finger/thioredoxin putative" evidence="2">
    <location>
        <begin position="3"/>
        <end position="37"/>
    </location>
</feature>
<name>E7RYE4_9BURK</name>
<dbReference type="EMBL" id="AEQP01000016">
    <property type="protein sequence ID" value="EFV94548.1"/>
    <property type="molecule type" value="Genomic_DNA"/>
</dbReference>
<evidence type="ECO:0000256" key="1">
    <source>
        <dbReference type="SAM" id="MobiDB-lite"/>
    </source>
</evidence>
<dbReference type="AlphaFoldDB" id="E7RYE4"/>
<sequence>MALATTCPQCKTSFKVVPDQLKLRRGLVRCGVCQHVFSGVEHLRYVDRDEDTSQPDALAAPTITAQPSAPAPTAPANSTPRPSADASPAHTAPVADDDPDTDTLTSVDTGTDTGAADSPSAEVPASDDQDAPDDTSTRRPSNDRGRRRGRNRNRDNRAGRNGSEAPRAAPAPRPAVTQEEDDLKTVFFLSDSEEPLPGQTADDNIQLPASLRSGNTAPQPNAIDPDTQAAGALIDEANRIWRQHKPRHADGDDDKGSSRHGADYSGASDSRTGSRTGHSRRSRRHGADSSAHSGQRTLVGWLTPARRRYLAIGLSVLAAVQLVSVYRTEIAYHLPFLRPVASTASLLTGQDIKPPMSLGALSIESFELRNTRQPGKTRMTAILRNRSKLPTRWPAMELTLTGPSNAVVVRKVLLPSQYLENPRAQAAGMPPNSEQPIDLLLETSDLNLAGYSVALFYP</sequence>
<dbReference type="InterPro" id="IPR011723">
    <property type="entry name" value="Znf/thioredoxin_put"/>
</dbReference>
<keyword evidence="4" id="KW-1185">Reference proteome</keyword>
<feature type="region of interest" description="Disordered" evidence="1">
    <location>
        <begin position="61"/>
        <end position="226"/>
    </location>
</feature>
<evidence type="ECO:0000313" key="4">
    <source>
        <dbReference type="Proteomes" id="UP000011021"/>
    </source>
</evidence>
<dbReference type="STRING" id="887898.HMPREF0551_1708"/>
<evidence type="ECO:0000259" key="2">
    <source>
        <dbReference type="Pfam" id="PF13719"/>
    </source>
</evidence>
<feature type="compositionally biased region" description="Low complexity" evidence="1">
    <location>
        <begin position="159"/>
        <end position="170"/>
    </location>
</feature>
<dbReference type="HOGENOM" id="CLU_036053_4_0_4"/>
<dbReference type="NCBIfam" id="TIGR02098">
    <property type="entry name" value="MJ0042_CXXC"/>
    <property type="match status" value="1"/>
</dbReference>